<dbReference type="Proteomes" id="UP000055048">
    <property type="component" value="Unassembled WGS sequence"/>
</dbReference>
<dbReference type="PANTHER" id="PTHR28570:SF3">
    <property type="entry name" value="ASPARTYL AMINOPEPTIDASE"/>
    <property type="match status" value="1"/>
</dbReference>
<evidence type="ECO:0000256" key="13">
    <source>
        <dbReference type="RuleBase" id="RU004386"/>
    </source>
</evidence>
<comment type="subunit">
    <text evidence="4">Tetrahedron-shaped homododecamer built from six homodimers.</text>
</comment>
<evidence type="ECO:0000256" key="11">
    <source>
        <dbReference type="ARBA" id="ARBA00022833"/>
    </source>
</evidence>
<evidence type="ECO:0000256" key="8">
    <source>
        <dbReference type="ARBA" id="ARBA00022670"/>
    </source>
</evidence>
<name>A0A0V0TAA8_9BILA</name>
<comment type="cofactor">
    <cofactor evidence="2">
        <name>Zn(2+)</name>
        <dbReference type="ChEBI" id="CHEBI:29105"/>
    </cofactor>
</comment>
<organism evidence="14 15">
    <name type="scientific">Trichinella murrelli</name>
    <dbReference type="NCBI Taxonomy" id="144512"/>
    <lineage>
        <taxon>Eukaryota</taxon>
        <taxon>Metazoa</taxon>
        <taxon>Ecdysozoa</taxon>
        <taxon>Nematoda</taxon>
        <taxon>Enoplea</taxon>
        <taxon>Dorylaimia</taxon>
        <taxon>Trichinellida</taxon>
        <taxon>Trichinellidae</taxon>
        <taxon>Trichinella</taxon>
    </lineage>
</organism>
<keyword evidence="11 13" id="KW-0862">Zinc</keyword>
<dbReference type="AlphaFoldDB" id="A0A0V0TAA8"/>
<evidence type="ECO:0000256" key="12">
    <source>
        <dbReference type="ARBA" id="ARBA00023049"/>
    </source>
</evidence>
<dbReference type="GO" id="GO:0005737">
    <property type="term" value="C:cytoplasm"/>
    <property type="evidence" value="ECO:0007669"/>
    <property type="project" value="UniProtKB-ARBA"/>
</dbReference>
<dbReference type="EMBL" id="JYDJ01000394">
    <property type="protein sequence ID" value="KRX35979.1"/>
    <property type="molecule type" value="Genomic_DNA"/>
</dbReference>
<proteinExistence type="inferred from homology"/>
<keyword evidence="12 13" id="KW-0482">Metalloprotease</keyword>
<dbReference type="Pfam" id="PF02127">
    <property type="entry name" value="Peptidase_M18"/>
    <property type="match status" value="1"/>
</dbReference>
<evidence type="ECO:0000256" key="1">
    <source>
        <dbReference type="ARBA" id="ARBA00001335"/>
    </source>
</evidence>
<sequence>MNGKCCSVTNNAYVGEFVKFLNKAVTPYHVINYCRSSFADANFVELNDGDQWQITPGRSYFVVKNESSVIAFAVGGKFKPGNAANIIATHTDSPCLKVKPIATAGYANWKQVSVTTYGGGIWRTWFDRELTVAGRLFVKVGRCLFVSCNFSLWKLCMQENESVHMKLFNLEHPLLFLPNLAIHLDRDSNTTFTFNAEEHLKPIFTFTSNTTNDKSKVMSIIDIIGRRLEINPENILSSDVFLVPVQEATTGGLVGEFIFGARLDNLMSTYNGLTSILTISQDQAWMNSSESISMFAAFDNEECGSMSAQGAMSSWTEWVLRRLQNDAFERSVARSFLISADVAHAIHPNYKSKHDTNHCPEFGKGIVIKLNANQRYATSGSSLAKMIRLADMTCTPHQFYTNRNDIGCGSTVGPILASKLAIETVDVGAPLLAMHSAREMGCTFGLVCGDTFFKGFFYRMHEVEKEFNKNVTSIEQKSATEVDKQL</sequence>
<dbReference type="EC" id="3.4.11.21" evidence="5"/>
<dbReference type="GO" id="GO:0006508">
    <property type="term" value="P:proteolysis"/>
    <property type="evidence" value="ECO:0007669"/>
    <property type="project" value="UniProtKB-KW"/>
</dbReference>
<dbReference type="InterPro" id="IPR001948">
    <property type="entry name" value="Peptidase_M18"/>
</dbReference>
<evidence type="ECO:0000256" key="6">
    <source>
        <dbReference type="ARBA" id="ARBA00015118"/>
    </source>
</evidence>
<gene>
    <name evidence="14" type="primary">Dnpep</name>
    <name evidence="14" type="ORF">T05_8150</name>
</gene>
<dbReference type="STRING" id="144512.A0A0V0TAA8"/>
<dbReference type="OrthoDB" id="9880441at2759"/>
<comment type="caution">
    <text evidence="14">The sequence shown here is derived from an EMBL/GenBank/DDBJ whole genome shotgun (WGS) entry which is preliminary data.</text>
</comment>
<accession>A0A0V0TAA8</accession>
<evidence type="ECO:0000313" key="14">
    <source>
        <dbReference type="EMBL" id="KRX35979.1"/>
    </source>
</evidence>
<dbReference type="InterPro" id="IPR023358">
    <property type="entry name" value="Peptidase_M18_dom2"/>
</dbReference>
<evidence type="ECO:0000256" key="4">
    <source>
        <dbReference type="ARBA" id="ARBA00011395"/>
    </source>
</evidence>
<evidence type="ECO:0000256" key="10">
    <source>
        <dbReference type="ARBA" id="ARBA00022801"/>
    </source>
</evidence>
<dbReference type="Gene3D" id="2.30.250.10">
    <property type="entry name" value="Aminopeptidase i, Domain 2"/>
    <property type="match status" value="1"/>
</dbReference>
<dbReference type="PANTHER" id="PTHR28570">
    <property type="entry name" value="ASPARTYL AMINOPEPTIDASE"/>
    <property type="match status" value="1"/>
</dbReference>
<comment type="catalytic activity">
    <reaction evidence="1">
        <text>Release of an N-terminal aspartate or glutamate from a peptide, with a preference for aspartate.</text>
        <dbReference type="EC" id="3.4.11.21"/>
    </reaction>
</comment>
<protein>
    <recommendedName>
        <fullName evidence="6">Aspartyl aminopeptidase</fullName>
        <ecNumber evidence="5">3.4.11.21</ecNumber>
    </recommendedName>
</protein>
<dbReference type="PRINTS" id="PR00932">
    <property type="entry name" value="AMINO1PTASE"/>
</dbReference>
<keyword evidence="9 13" id="KW-0479">Metal-binding</keyword>
<keyword evidence="10 13" id="KW-0378">Hydrolase</keyword>
<dbReference type="GO" id="GO:0004177">
    <property type="term" value="F:aminopeptidase activity"/>
    <property type="evidence" value="ECO:0007669"/>
    <property type="project" value="UniProtKB-KW"/>
</dbReference>
<dbReference type="GO" id="GO:0008237">
    <property type="term" value="F:metallopeptidase activity"/>
    <property type="evidence" value="ECO:0007669"/>
    <property type="project" value="UniProtKB-KW"/>
</dbReference>
<evidence type="ECO:0000256" key="3">
    <source>
        <dbReference type="ARBA" id="ARBA00008290"/>
    </source>
</evidence>
<dbReference type="SUPFAM" id="SSF101821">
    <property type="entry name" value="Aminopeptidase/glucanase lid domain"/>
    <property type="match status" value="1"/>
</dbReference>
<evidence type="ECO:0000256" key="9">
    <source>
        <dbReference type="ARBA" id="ARBA00022723"/>
    </source>
</evidence>
<keyword evidence="7 13" id="KW-0031">Aminopeptidase</keyword>
<keyword evidence="8 13" id="KW-0645">Protease</keyword>
<dbReference type="SUPFAM" id="SSF53187">
    <property type="entry name" value="Zn-dependent exopeptidases"/>
    <property type="match status" value="1"/>
</dbReference>
<comment type="similarity">
    <text evidence="3 13">Belongs to the peptidase M18 family.</text>
</comment>
<dbReference type="NCBIfam" id="NF002759">
    <property type="entry name" value="PRK02813.1"/>
    <property type="match status" value="1"/>
</dbReference>
<dbReference type="Gene3D" id="3.40.630.10">
    <property type="entry name" value="Zn peptidases"/>
    <property type="match status" value="1"/>
</dbReference>
<dbReference type="CDD" id="cd05658">
    <property type="entry name" value="M18_DAP"/>
    <property type="match status" value="1"/>
</dbReference>
<evidence type="ECO:0000256" key="7">
    <source>
        <dbReference type="ARBA" id="ARBA00022438"/>
    </source>
</evidence>
<reference evidence="14 15" key="1">
    <citation type="submission" date="2015-01" db="EMBL/GenBank/DDBJ databases">
        <title>Evolution of Trichinella species and genotypes.</title>
        <authorList>
            <person name="Korhonen P.K."/>
            <person name="Edoardo P."/>
            <person name="Giuseppe L.R."/>
            <person name="Gasser R.B."/>
        </authorList>
    </citation>
    <scope>NUCLEOTIDE SEQUENCE [LARGE SCALE GENOMIC DNA]</scope>
    <source>
        <strain evidence="14">ISS417</strain>
    </source>
</reference>
<keyword evidence="15" id="KW-1185">Reference proteome</keyword>
<evidence type="ECO:0000313" key="15">
    <source>
        <dbReference type="Proteomes" id="UP000055048"/>
    </source>
</evidence>
<evidence type="ECO:0000256" key="2">
    <source>
        <dbReference type="ARBA" id="ARBA00001947"/>
    </source>
</evidence>
<evidence type="ECO:0000256" key="5">
    <source>
        <dbReference type="ARBA" id="ARBA00011965"/>
    </source>
</evidence>
<dbReference type="GO" id="GO:0008270">
    <property type="term" value="F:zinc ion binding"/>
    <property type="evidence" value="ECO:0007669"/>
    <property type="project" value="InterPro"/>
</dbReference>